<gene>
    <name evidence="5" type="primary">28946674</name>
</gene>
<dbReference type="PANTHER" id="PTHR43004">
    <property type="entry name" value="TRK SYSTEM POTASSIUM UPTAKE PROTEIN"/>
    <property type="match status" value="1"/>
</dbReference>
<reference evidence="5" key="2">
    <citation type="submission" date="2025-08" db="UniProtKB">
        <authorList>
            <consortium name="EnsemblFungi"/>
        </authorList>
    </citation>
    <scope>IDENTIFICATION</scope>
    <source>
        <strain evidence="5">4287 / CBS 123668 / FGSC 9935 / NRRL 34936</strain>
    </source>
</reference>
<evidence type="ECO:0000256" key="1">
    <source>
        <dbReference type="ARBA" id="ARBA00022630"/>
    </source>
</evidence>
<protein>
    <recommendedName>
        <fullName evidence="4">FAD-binding domain-containing protein</fullName>
    </recommendedName>
</protein>
<evidence type="ECO:0000313" key="5">
    <source>
        <dbReference type="EnsemblFungi" id="FOXG_04644P0"/>
    </source>
</evidence>
<reference evidence="6" key="1">
    <citation type="journal article" date="2012" name="Mol. Plant Microbe Interact.">
        <title>A highly conserved effector in Fusarium oxysporum is required for full virulence on Arabidopsis.</title>
        <authorList>
            <person name="Thatcher L.F."/>
            <person name="Gardiner D.M."/>
            <person name="Kazan K."/>
            <person name="Manners J."/>
        </authorList>
    </citation>
    <scope>NUCLEOTIDE SEQUENCE [LARGE SCALE GENOMIC DNA]</scope>
    <source>
        <strain evidence="6">Fo5176</strain>
    </source>
</reference>
<dbReference type="InterPro" id="IPR036188">
    <property type="entry name" value="FAD/NAD-bd_sf"/>
</dbReference>
<dbReference type="PANTHER" id="PTHR43004:SF8">
    <property type="entry name" value="FAD-BINDING DOMAIN-CONTAINING PROTEIN-RELATED"/>
    <property type="match status" value="1"/>
</dbReference>
<keyword evidence="3" id="KW-0560">Oxidoreductase</keyword>
<dbReference type="PRINTS" id="PR00420">
    <property type="entry name" value="RNGMNOXGNASE"/>
</dbReference>
<dbReference type="VEuPathDB" id="FungiDB:FOXG_04644"/>
<evidence type="ECO:0000256" key="2">
    <source>
        <dbReference type="ARBA" id="ARBA00022827"/>
    </source>
</evidence>
<accession>A0A0D2XL20</accession>
<dbReference type="InterPro" id="IPR002938">
    <property type="entry name" value="FAD-bd"/>
</dbReference>
<feature type="domain" description="FAD-binding" evidence="4">
    <location>
        <begin position="198"/>
        <end position="230"/>
    </location>
</feature>
<dbReference type="Gene3D" id="3.40.30.120">
    <property type="match status" value="1"/>
</dbReference>
<keyword evidence="1" id="KW-0285">Flavoprotein</keyword>
<dbReference type="GO" id="GO:0016709">
    <property type="term" value="F:oxidoreductase activity, acting on paired donors, with incorporation or reduction of molecular oxygen, NAD(P)H as one donor, and incorporation of one atom of oxygen"/>
    <property type="evidence" value="ECO:0007669"/>
    <property type="project" value="UniProtKB-ARBA"/>
</dbReference>
<dbReference type="InterPro" id="IPR050641">
    <property type="entry name" value="RIFMO-like"/>
</dbReference>
<dbReference type="EnsemblFungi" id="FOXG_04644T0">
    <property type="protein sequence ID" value="FOXG_04644P0"/>
    <property type="gene ID" value="FOXG_04644"/>
</dbReference>
<sequence>MSWRSLITSNVGENGDIKTLRGIILEAVIYFFYPVTVNRTLEDLDAYYRSYSPLWVYKSKDGTSVKRPQEYIQHEIELVGEVNTGSIFEAQVHGSIKERLKRGMLQGSIQDLQTSPCKLINSPQNILEPALLTRTQETGTDIRFSTKLMHMEQSSKGVKAIVRNQYTITPATGSPTSTRCRKPKYTHETLGIPDLDIHKLALVISGRARDMLLDSYYEERQPLGKQVVDHAFTTLQNFALMPQALGFYHGQSQKEGFAKLQKLLSDVAGAEERRARLAEVIELQNRRSHALGLQLGQQYASVAVVQDGTSFPKHTRNAVLYYEPTTHPGEYLLNSRLKYRGQRISLLDELQHGEFGLLVGIGGDPWEAAVKAVSNEVGVKLPVYKLGYCCPYDDILNE</sequence>
<evidence type="ECO:0000256" key="3">
    <source>
        <dbReference type="ARBA" id="ARBA00023002"/>
    </source>
</evidence>
<proteinExistence type="predicted"/>
<dbReference type="Pfam" id="PF01494">
    <property type="entry name" value="FAD_binding_3"/>
    <property type="match status" value="2"/>
</dbReference>
<name>A0A0D2XL20_FUSOF</name>
<dbReference type="GO" id="GO:0071949">
    <property type="term" value="F:FAD binding"/>
    <property type="evidence" value="ECO:0007669"/>
    <property type="project" value="InterPro"/>
</dbReference>
<dbReference type="Proteomes" id="UP000002489">
    <property type="component" value="Unassembled WGS sequence"/>
</dbReference>
<dbReference type="STRING" id="426428.A0A0D2XL20"/>
<dbReference type="AlphaFoldDB" id="A0A0D2XL20"/>
<keyword evidence="2" id="KW-0274">FAD</keyword>
<evidence type="ECO:0000313" key="6">
    <source>
        <dbReference type="Proteomes" id="UP000002489"/>
    </source>
</evidence>
<dbReference type="Gene3D" id="3.50.50.60">
    <property type="entry name" value="FAD/NAD(P)-binding domain"/>
    <property type="match status" value="2"/>
</dbReference>
<evidence type="ECO:0000259" key="4">
    <source>
        <dbReference type="Pfam" id="PF01494"/>
    </source>
</evidence>
<organism evidence="5 6">
    <name type="scientific">Fusarium oxysporum (strain Fo5176)</name>
    <name type="common">Fusarium vascular wilt</name>
    <dbReference type="NCBI Taxonomy" id="660025"/>
    <lineage>
        <taxon>Eukaryota</taxon>
        <taxon>Fungi</taxon>
        <taxon>Dikarya</taxon>
        <taxon>Ascomycota</taxon>
        <taxon>Pezizomycotina</taxon>
        <taxon>Sordariomycetes</taxon>
        <taxon>Hypocreomycetidae</taxon>
        <taxon>Hypocreales</taxon>
        <taxon>Nectriaceae</taxon>
        <taxon>Fusarium</taxon>
        <taxon>Fusarium oxysporum species complex</taxon>
    </lineage>
</organism>
<feature type="domain" description="FAD-binding" evidence="4">
    <location>
        <begin position="108"/>
        <end position="165"/>
    </location>
</feature>